<evidence type="ECO:0000313" key="7">
    <source>
        <dbReference type="Proteomes" id="UP000183487"/>
    </source>
</evidence>
<dbReference type="CDD" id="cd11386">
    <property type="entry name" value="MCP_signal"/>
    <property type="match status" value="1"/>
</dbReference>
<reference evidence="7" key="1">
    <citation type="submission" date="2016-10" db="EMBL/GenBank/DDBJ databases">
        <authorList>
            <person name="Varghese N."/>
        </authorList>
    </citation>
    <scope>NUCLEOTIDE SEQUENCE [LARGE SCALE GENOMIC DNA]</scope>
    <source>
        <strain evidence="7">GAS106B</strain>
    </source>
</reference>
<dbReference type="PANTHER" id="PTHR43531:SF7">
    <property type="entry name" value="AEROTAXIS RECEPTOR"/>
    <property type="match status" value="1"/>
</dbReference>
<dbReference type="GO" id="GO:0007165">
    <property type="term" value="P:signal transduction"/>
    <property type="evidence" value="ECO:0007669"/>
    <property type="project" value="UniProtKB-KW"/>
</dbReference>
<dbReference type="FunFam" id="1.10.287.950:FF:000001">
    <property type="entry name" value="Methyl-accepting chemotaxis sensory transducer"/>
    <property type="match status" value="1"/>
</dbReference>
<evidence type="ECO:0000259" key="5">
    <source>
        <dbReference type="PROSITE" id="PS50111"/>
    </source>
</evidence>
<keyword evidence="3" id="KW-0807">Transducer</keyword>
<accession>A0A1H1C1V2</accession>
<sequence>MYYTALASTLVALAIGQYYGDLQVAIIIGAVVIAAASLAFCLLRGSFAARAVLTVCNVCLVALHIQLGRGTTEFHFGVFVLLGLLLVYRDWRVLVLAAALFAIHHLVFDRLQALSFNVYCTTQPNILVVILHAGYVVGQTAIEVYLARKLNQAAVEASDLLSLVRAVDQGELICLDVENIHVEAPTARALKRAVLNIGEAIREVSVATSSIENASSEIVIGNNYLSQRTSEQANSLQQTAESMERLTGSVTDTAQTAEQASLVARSASSAALDGGKAVGRVVATMNEISQSSERIGVISSVVDSIAFQTNILALNAAVEAARAKDQGRGFSVVAAEVRMLAQRSATAAKEIKDLIDDSRKRVDVGVDLVHETGGSIEELVHQASRVSELIGTISVASEQQTSGITQVSVAMNQLDNVTQQNAALVEQSAAATESLKDQATRLKEVVGSFVLAQRRTA</sequence>
<keyword evidence="4" id="KW-1133">Transmembrane helix</keyword>
<dbReference type="Proteomes" id="UP000183487">
    <property type="component" value="Unassembled WGS sequence"/>
</dbReference>
<keyword evidence="4" id="KW-0472">Membrane</keyword>
<evidence type="ECO:0000313" key="6">
    <source>
        <dbReference type="EMBL" id="SDQ58158.1"/>
    </source>
</evidence>
<dbReference type="SUPFAM" id="SSF58104">
    <property type="entry name" value="Methyl-accepting chemotaxis protein (MCP) signaling domain"/>
    <property type="match status" value="1"/>
</dbReference>
<feature type="transmembrane region" description="Helical" evidence="4">
    <location>
        <begin position="24"/>
        <end position="43"/>
    </location>
</feature>
<feature type="transmembrane region" description="Helical" evidence="4">
    <location>
        <begin position="50"/>
        <end position="68"/>
    </location>
</feature>
<dbReference type="Gene3D" id="1.10.287.950">
    <property type="entry name" value="Methyl-accepting chemotaxis protein"/>
    <property type="match status" value="1"/>
</dbReference>
<comment type="similarity">
    <text evidence="2">Belongs to the methyl-accepting chemotaxis (MCP) protein family.</text>
</comment>
<dbReference type="InterPro" id="IPR004089">
    <property type="entry name" value="MCPsignal_dom"/>
</dbReference>
<comment type="subcellular location">
    <subcellularLocation>
        <location evidence="1">Membrane</location>
    </subcellularLocation>
</comment>
<dbReference type="Pfam" id="PF00015">
    <property type="entry name" value="MCPsignal"/>
    <property type="match status" value="1"/>
</dbReference>
<dbReference type="SMART" id="SM00283">
    <property type="entry name" value="MA"/>
    <property type="match status" value="1"/>
</dbReference>
<name>A0A1H1C1V2_9BURK</name>
<proteinExistence type="inferred from homology"/>
<dbReference type="PROSITE" id="PS50111">
    <property type="entry name" value="CHEMOTAXIS_TRANSDUC_2"/>
    <property type="match status" value="1"/>
</dbReference>
<protein>
    <submittedName>
        <fullName evidence="6">Methyl-accepting chemotaxis protein</fullName>
    </submittedName>
</protein>
<dbReference type="GO" id="GO:0006935">
    <property type="term" value="P:chemotaxis"/>
    <property type="evidence" value="ECO:0007669"/>
    <property type="project" value="InterPro"/>
</dbReference>
<evidence type="ECO:0000256" key="4">
    <source>
        <dbReference type="SAM" id="Phobius"/>
    </source>
</evidence>
<dbReference type="InterPro" id="IPR004090">
    <property type="entry name" value="Chemotax_Me-accpt_rcpt"/>
</dbReference>
<dbReference type="GO" id="GO:0004888">
    <property type="term" value="F:transmembrane signaling receptor activity"/>
    <property type="evidence" value="ECO:0007669"/>
    <property type="project" value="InterPro"/>
</dbReference>
<evidence type="ECO:0000256" key="3">
    <source>
        <dbReference type="PROSITE-ProRule" id="PRU00284"/>
    </source>
</evidence>
<dbReference type="AlphaFoldDB" id="A0A1H1C1V2"/>
<dbReference type="PANTHER" id="PTHR43531">
    <property type="entry name" value="PROTEIN ICFG"/>
    <property type="match status" value="1"/>
</dbReference>
<feature type="transmembrane region" description="Helical" evidence="4">
    <location>
        <begin position="74"/>
        <end position="103"/>
    </location>
</feature>
<dbReference type="EMBL" id="FNKP01000001">
    <property type="protein sequence ID" value="SDQ58158.1"/>
    <property type="molecule type" value="Genomic_DNA"/>
</dbReference>
<dbReference type="PRINTS" id="PR00260">
    <property type="entry name" value="CHEMTRNSDUCR"/>
</dbReference>
<dbReference type="GO" id="GO:0005886">
    <property type="term" value="C:plasma membrane"/>
    <property type="evidence" value="ECO:0007669"/>
    <property type="project" value="TreeGrafter"/>
</dbReference>
<evidence type="ECO:0000256" key="2">
    <source>
        <dbReference type="ARBA" id="ARBA00029447"/>
    </source>
</evidence>
<feature type="domain" description="Methyl-accepting transducer" evidence="5">
    <location>
        <begin position="207"/>
        <end position="436"/>
    </location>
</feature>
<dbReference type="InterPro" id="IPR051310">
    <property type="entry name" value="MCP_chemotaxis"/>
</dbReference>
<keyword evidence="7" id="KW-1185">Reference proteome</keyword>
<organism evidence="6 7">
    <name type="scientific">Paraburkholderia fungorum</name>
    <dbReference type="NCBI Taxonomy" id="134537"/>
    <lineage>
        <taxon>Bacteria</taxon>
        <taxon>Pseudomonadati</taxon>
        <taxon>Pseudomonadota</taxon>
        <taxon>Betaproteobacteria</taxon>
        <taxon>Burkholderiales</taxon>
        <taxon>Burkholderiaceae</taxon>
        <taxon>Paraburkholderia</taxon>
    </lineage>
</organism>
<gene>
    <name evidence="6" type="ORF">SAMN05443245_1928</name>
</gene>
<keyword evidence="4" id="KW-0812">Transmembrane</keyword>
<evidence type="ECO:0000256" key="1">
    <source>
        <dbReference type="ARBA" id="ARBA00004370"/>
    </source>
</evidence>